<dbReference type="InterPro" id="IPR007860">
    <property type="entry name" value="DNA_mmatch_repair_MutS_con_dom"/>
</dbReference>
<dbReference type="GO" id="GO:0005524">
    <property type="term" value="F:ATP binding"/>
    <property type="evidence" value="ECO:0007669"/>
    <property type="project" value="UniProtKB-KW"/>
</dbReference>
<dbReference type="GO" id="GO:0008990">
    <property type="term" value="F:rRNA (guanine-N2-)-methyltransferase activity"/>
    <property type="evidence" value="ECO:0007669"/>
    <property type="project" value="InterPro"/>
</dbReference>
<dbReference type="Pfam" id="PF04445">
    <property type="entry name" value="SAM_MT"/>
    <property type="match status" value="1"/>
</dbReference>
<feature type="compositionally biased region" description="Basic and acidic residues" evidence="13">
    <location>
        <begin position="738"/>
        <end position="747"/>
    </location>
</feature>
<dbReference type="SUPFAM" id="SSF48334">
    <property type="entry name" value="DNA repair protein MutS, domain III"/>
    <property type="match status" value="1"/>
</dbReference>
<proteinExistence type="inferred from homology"/>
<evidence type="ECO:0000259" key="14">
    <source>
        <dbReference type="PROSITE" id="PS00486"/>
    </source>
</evidence>
<dbReference type="Gene3D" id="3.30.420.110">
    <property type="entry name" value="MutS, connector domain"/>
    <property type="match status" value="1"/>
</dbReference>
<dbReference type="InterPro" id="IPR045076">
    <property type="entry name" value="MutS"/>
</dbReference>
<keyword evidence="6 12" id="KW-0547">Nucleotide-binding</keyword>
<comment type="similarity">
    <text evidence="2">Belongs to the DNA mismatch repair MutL/HexB family.</text>
</comment>
<dbReference type="Pfam" id="PF08676">
    <property type="entry name" value="MutL_C"/>
    <property type="match status" value="1"/>
</dbReference>
<dbReference type="InterPro" id="IPR014790">
    <property type="entry name" value="MutL_C"/>
</dbReference>
<dbReference type="Pfam" id="PF01119">
    <property type="entry name" value="DNA_mis_repair"/>
    <property type="match status" value="1"/>
</dbReference>
<dbReference type="SUPFAM" id="SSF53335">
    <property type="entry name" value="S-adenosyl-L-methionine-dependent methyltransferases"/>
    <property type="match status" value="1"/>
</dbReference>
<dbReference type="FunFam" id="3.40.50.300:FF:000870">
    <property type="entry name" value="MutS protein homolog 4"/>
    <property type="match status" value="1"/>
</dbReference>
<dbReference type="InterPro" id="IPR014762">
    <property type="entry name" value="DNA_mismatch_repair_CS"/>
</dbReference>
<dbReference type="SUPFAM" id="SSF54211">
    <property type="entry name" value="Ribosomal protein S5 domain 2-like"/>
    <property type="match status" value="1"/>
</dbReference>
<dbReference type="InterPro" id="IPR007696">
    <property type="entry name" value="DNA_mismatch_repair_MutS_core"/>
</dbReference>
<dbReference type="Gene3D" id="3.40.50.150">
    <property type="entry name" value="Vaccinia Virus protein VP39"/>
    <property type="match status" value="1"/>
</dbReference>
<dbReference type="NCBIfam" id="TIGR00585">
    <property type="entry name" value="mutl"/>
    <property type="match status" value="1"/>
</dbReference>
<dbReference type="NCBIfam" id="NF003810">
    <property type="entry name" value="PRK05399.1"/>
    <property type="match status" value="1"/>
</dbReference>
<dbReference type="CDD" id="cd00782">
    <property type="entry name" value="MutL_Trans"/>
    <property type="match status" value="1"/>
</dbReference>
<keyword evidence="10" id="KW-0238">DNA-binding</keyword>
<dbReference type="FunFam" id="1.10.1420.10:FF:000007">
    <property type="entry name" value="DNA mismatch repair protein MutS"/>
    <property type="match status" value="1"/>
</dbReference>
<dbReference type="InterPro" id="IPR002099">
    <property type="entry name" value="MutL/Mlh/PMS"/>
</dbReference>
<dbReference type="PROSITE" id="PS00486">
    <property type="entry name" value="DNA_MISMATCH_REPAIR_2"/>
    <property type="match status" value="1"/>
</dbReference>
<protein>
    <recommendedName>
        <fullName evidence="14">DNA mismatch repair proteins mutS family domain-containing protein</fullName>
    </recommendedName>
</protein>
<keyword evidence="7" id="KW-0227">DNA damage</keyword>
<dbReference type="Pfam" id="PF05188">
    <property type="entry name" value="MutS_II"/>
    <property type="match status" value="1"/>
</dbReference>
<keyword evidence="9" id="KW-0460">Magnesium</keyword>
<evidence type="ECO:0000256" key="2">
    <source>
        <dbReference type="ARBA" id="ARBA00006082"/>
    </source>
</evidence>
<dbReference type="GO" id="GO:0005829">
    <property type="term" value="C:cytosol"/>
    <property type="evidence" value="ECO:0007669"/>
    <property type="project" value="TreeGrafter"/>
</dbReference>
<reference evidence="15" key="2">
    <citation type="submission" date="2020-02" db="EMBL/GenBank/DDBJ databases">
        <authorList>
            <person name="Studholme D.J."/>
        </authorList>
    </citation>
    <scope>NUCLEOTIDE SEQUENCE</scope>
    <source>
        <strain evidence="15">00238/432</strain>
    </source>
</reference>
<keyword evidence="11" id="KW-0234">DNA repair</keyword>
<comment type="caution">
    <text evidence="15">The sequence shown here is derived from an EMBL/GenBank/DDBJ whole genome shotgun (WGS) entry which is preliminary data.</text>
</comment>
<dbReference type="Pfam" id="PF13589">
    <property type="entry name" value="HATPase_c_3"/>
    <property type="match status" value="1"/>
</dbReference>
<evidence type="ECO:0000256" key="10">
    <source>
        <dbReference type="ARBA" id="ARBA00023125"/>
    </source>
</evidence>
<dbReference type="InterPro" id="IPR027417">
    <property type="entry name" value="P-loop_NTPase"/>
</dbReference>
<keyword evidence="5" id="KW-0819">tRNA processing</keyword>
<evidence type="ECO:0000313" key="16">
    <source>
        <dbReference type="Proteomes" id="UP000702964"/>
    </source>
</evidence>
<evidence type="ECO:0000256" key="6">
    <source>
        <dbReference type="ARBA" id="ARBA00022741"/>
    </source>
</evidence>
<sequence length="1677" mass="187443">MEGKTLGDKSNNYMVCLTGNQNTLALAACDLSTGELYVTSVPYSQEWLKDEIGIYEPSELVGDAALLDTVATQASPIGRPVVYTPWTKSKEDLVRQHFGEAVWARLEPERQACIARLFSYLSETQKRSLGQLTQVSTYEPDHFMILDPFTRRNLELVETVRERSKKGSLLWLLDRTETSMGARMLRRWVDKPLLQKGKINERLEAVDTLYNQFILREDLRAELKDIYDLERLVGRIAFGNANGRDLNALKLSLDKIPGLRQYCADSPSTTLQHIAGVMDDCSDLRDAIGQAIVDEPPVSVRDGGLIREGYHERLDELREASVNGKQWIAELEAREREATGIRSLKIGYNKVFGYYIEITKSNLASLPEGRYERKQTLANAERYITPELKEKETLILEAQDKMVDIEYGLFAELRERLNQEIARLQKLAELVAEIDVYQSFAVISAERNFVRPTLTDGYDLVVEQGRHPVVEAVMRDGAFIANNTAMQKDDAHILLITGPNMAGKSTYMRQVALISILAQIGCFVPAGQAEVPIMDRIFTRIGAADDLIGGQSTFMVEMADIQVMTDKATPRSLIIIDELGRGTSTSEGMAIAQSVIEYVHDIIGCKALVSTHFHELAHLEESLDKLANYSMAVQESGDKVNFLRKLIAGAASSSYGIYCARLAGLPDSIIERANGLLHGFEHAAAQVAVGSEYAGNSKQQIGVDVQGGAEFQAADHSSLIRESDSAVPVEFTVSSEDSAGKQHDKKQNGKQQSGSKHADVVQLSIFGDDEPSVTPKPEVVAADKPAREFIRHMKDIDIAAGEVVERPASVVKELLENSVDAGATKIEVTVEEGGLLSIRVKDNGSGIEAEDMETAFYRHATSKIAQGRDLFQITSLGFRGEALASIAAVSKVEVLSASGNDGRGRRIVIEGGKLCSHEDATSPQGTEFAVKELFFNTPARLKYMKTIQTELGHISDVLYRMAMSHPNISFRLRHNENVLLQTLGNGDLLQVVAAIYGTSAAKAMLPIQGENLDYRVSGLISLPEWTRANRGGMSTIVNGRYIRNYGLNQAILKAYHTLLPINRYPLVVVQLEMHPSLVDVNVHPAKLEVRFSKEAELYEFVETTLRGILRQEVLIPQFGNPAQASQELLLPITLEFTPSETEKLKTRLAWFEQAGVYLEHFGGQTFRVRSHPFWFPKGDEKDIIEEMSEWGKVRLFRPDSPLLEFHPSMGFVRAKRVLNGEADPMLEAGAVLEGDTVIDCTAGLGTDALVFSVAVGKSGRVIACESSLPLYTLLVEGMSQYESIKPAVNEAFRRIELRHANHLDLLRSLPDRSCDTVYFDPMFREPMMDSSGIKPLRDYANHNALDEQSIIEAKRVARKRVVMKEKRGSAEFTRLGPTAVGKTRMSIELAQAFNCEIISGDSMQVYREMDIGTAKITRDEMKGVPHHLIDIHEPEYPYSVAEFQESCTRLIGEIHERGKLPFIVGGTGLYVESVSYGFQFSDSGSDEAFRDEQFRYAEQHGPQALHDKLRVIDPVSAERLHPNDQRRIVRALEIYHLTGEKLSEQLATQKKESPYDLLIVGLTMDRQKLYARVEERIDLMIEQGLVDEVKSLLERGVARGHISMQGLGYKEIAAYLQGEVSWEAAVEWLKRDTRRFAKRQLSWFRHMKDIEWVDMTDTEDFAGNYAHVCELIKRKFD</sequence>
<organism evidence="15 16">
    <name type="scientific">Phytophthora kernoviae 00238/432</name>
    <dbReference type="NCBI Taxonomy" id="1284355"/>
    <lineage>
        <taxon>Eukaryota</taxon>
        <taxon>Sar</taxon>
        <taxon>Stramenopiles</taxon>
        <taxon>Oomycota</taxon>
        <taxon>Peronosporomycetes</taxon>
        <taxon>Peronosporales</taxon>
        <taxon>Peronosporaceae</taxon>
        <taxon>Phytophthora</taxon>
    </lineage>
</organism>
<evidence type="ECO:0000256" key="12">
    <source>
        <dbReference type="RuleBase" id="RU003785"/>
    </source>
</evidence>
<feature type="domain" description="DNA mismatch repair proteins mutS family" evidence="14">
    <location>
        <begin position="572"/>
        <end position="588"/>
    </location>
</feature>
<dbReference type="Gene3D" id="1.10.20.140">
    <property type="match status" value="1"/>
</dbReference>
<dbReference type="NCBIfam" id="TIGR00174">
    <property type="entry name" value="miaA"/>
    <property type="match status" value="1"/>
</dbReference>
<dbReference type="Gene3D" id="1.10.1420.10">
    <property type="match status" value="2"/>
</dbReference>
<dbReference type="GO" id="GO:0006298">
    <property type="term" value="P:mismatch repair"/>
    <property type="evidence" value="ECO:0007669"/>
    <property type="project" value="InterPro"/>
</dbReference>
<dbReference type="Pfam" id="PF05190">
    <property type="entry name" value="MutS_IV"/>
    <property type="match status" value="1"/>
</dbReference>
<dbReference type="InterPro" id="IPR013507">
    <property type="entry name" value="DNA_mismatch_S5_2-like"/>
</dbReference>
<dbReference type="InterPro" id="IPR020568">
    <property type="entry name" value="Ribosomal_Su5_D2-typ_SF"/>
</dbReference>
<dbReference type="Pfam" id="PF00488">
    <property type="entry name" value="MutS_V"/>
    <property type="match status" value="1"/>
</dbReference>
<dbReference type="SUPFAM" id="SSF55874">
    <property type="entry name" value="ATPase domain of HSP90 chaperone/DNA topoisomerase II/histidine kinase"/>
    <property type="match status" value="1"/>
</dbReference>
<evidence type="ECO:0000256" key="3">
    <source>
        <dbReference type="ARBA" id="ARBA00006271"/>
    </source>
</evidence>
<dbReference type="Pfam" id="PF01715">
    <property type="entry name" value="IPPT"/>
    <property type="match status" value="1"/>
</dbReference>
<keyword evidence="4 12" id="KW-0808">Transferase</keyword>
<reference evidence="15" key="1">
    <citation type="journal article" date="2015" name="Genom Data">
        <title>Draft genome sequences of Phytophthora kernoviae and Phytophthora ramorum lineage EU2 from Scotland.</title>
        <authorList>
            <person name="Sambles C."/>
            <person name="Schlenzig A."/>
            <person name="O'Neill P."/>
            <person name="Grant M."/>
            <person name="Studholme D.J."/>
        </authorList>
    </citation>
    <scope>NUCLEOTIDE SEQUENCE</scope>
    <source>
        <strain evidence="15">00238/432</strain>
    </source>
</reference>
<dbReference type="InterPro" id="IPR029063">
    <property type="entry name" value="SAM-dependent_MTases_sf"/>
</dbReference>
<dbReference type="Pfam" id="PF05192">
    <property type="entry name" value="MutS_III"/>
    <property type="match status" value="1"/>
</dbReference>
<dbReference type="InterPro" id="IPR005748">
    <property type="entry name" value="DNA_mismatch_repair_MutS"/>
</dbReference>
<dbReference type="InterPro" id="IPR020667">
    <property type="entry name" value="DNA_mismatch_repair_MutL"/>
</dbReference>
<evidence type="ECO:0000256" key="1">
    <source>
        <dbReference type="ARBA" id="ARBA00001946"/>
    </source>
</evidence>
<dbReference type="NCBIfam" id="TIGR01070">
    <property type="entry name" value="mutS1"/>
    <property type="match status" value="1"/>
</dbReference>
<gene>
    <name evidence="15" type="ORF">G195_005151</name>
</gene>
<dbReference type="InterPro" id="IPR036678">
    <property type="entry name" value="MutS_con_dom_sf"/>
</dbReference>
<dbReference type="GO" id="GO:0008033">
    <property type="term" value="P:tRNA processing"/>
    <property type="evidence" value="ECO:0007669"/>
    <property type="project" value="UniProtKB-KW"/>
</dbReference>
<dbReference type="InterPro" id="IPR036890">
    <property type="entry name" value="HATPase_C_sf"/>
</dbReference>
<dbReference type="InterPro" id="IPR007861">
    <property type="entry name" value="DNA_mismatch_repair_MutS_clamp"/>
</dbReference>
<dbReference type="InterPro" id="IPR042121">
    <property type="entry name" value="MutL_C_regsub"/>
</dbReference>
<dbReference type="HAMAP" id="MF_00185">
    <property type="entry name" value="IPP_trans"/>
    <property type="match status" value="1"/>
</dbReference>
<dbReference type="GO" id="GO:0052381">
    <property type="term" value="F:tRNA dimethylallyltransferase activity"/>
    <property type="evidence" value="ECO:0007669"/>
    <property type="project" value="InterPro"/>
</dbReference>
<evidence type="ECO:0000256" key="8">
    <source>
        <dbReference type="ARBA" id="ARBA00022840"/>
    </source>
</evidence>
<dbReference type="Gene3D" id="3.30.565.10">
    <property type="entry name" value="Histidine kinase-like ATPase, C-terminal domain"/>
    <property type="match status" value="1"/>
</dbReference>
<dbReference type="FunFam" id="1.10.20.140:FF:000001">
    <property type="entry name" value="tRNA dimethylallyltransferase"/>
    <property type="match status" value="1"/>
</dbReference>
<dbReference type="InterPro" id="IPR037198">
    <property type="entry name" value="MutL_C_sf"/>
</dbReference>
<evidence type="ECO:0000256" key="7">
    <source>
        <dbReference type="ARBA" id="ARBA00022763"/>
    </source>
</evidence>
<dbReference type="EMBL" id="AOFI03000100">
    <property type="protein sequence ID" value="KAF4321634.1"/>
    <property type="molecule type" value="Genomic_DNA"/>
</dbReference>
<dbReference type="SUPFAM" id="SSF118116">
    <property type="entry name" value="DNA mismatch repair protein MutL"/>
    <property type="match status" value="1"/>
</dbReference>
<dbReference type="Gene3D" id="3.40.50.300">
    <property type="entry name" value="P-loop containing nucleotide triphosphate hydrolases"/>
    <property type="match status" value="2"/>
</dbReference>
<evidence type="ECO:0000256" key="5">
    <source>
        <dbReference type="ARBA" id="ARBA00022694"/>
    </source>
</evidence>
<dbReference type="CDD" id="cd16926">
    <property type="entry name" value="HATPase_MutL-MLH-PMS-like"/>
    <property type="match status" value="1"/>
</dbReference>
<evidence type="ECO:0000256" key="4">
    <source>
        <dbReference type="ARBA" id="ARBA00022679"/>
    </source>
</evidence>
<dbReference type="Gene3D" id="3.30.1370.100">
    <property type="entry name" value="MutL, C-terminal domain, regulatory subdomain"/>
    <property type="match status" value="1"/>
</dbReference>
<feature type="region of interest" description="Disordered" evidence="13">
    <location>
        <begin position="733"/>
        <end position="758"/>
    </location>
</feature>
<evidence type="ECO:0000313" key="15">
    <source>
        <dbReference type="EMBL" id="KAF4321634.1"/>
    </source>
</evidence>
<dbReference type="PROSITE" id="PS00058">
    <property type="entry name" value="DNA_MISMATCH_REPAIR_1"/>
    <property type="match status" value="1"/>
</dbReference>
<dbReference type="InterPro" id="IPR036187">
    <property type="entry name" value="DNA_mismatch_repair_MutS_sf"/>
</dbReference>
<evidence type="ECO:0000256" key="9">
    <source>
        <dbReference type="ARBA" id="ARBA00022842"/>
    </source>
</evidence>
<dbReference type="FunFam" id="3.30.565.10:FF:000003">
    <property type="entry name" value="DNA mismatch repair endonuclease MutL"/>
    <property type="match status" value="1"/>
</dbReference>
<dbReference type="SUPFAM" id="SSF53150">
    <property type="entry name" value="DNA repair protein MutS, domain II"/>
    <property type="match status" value="1"/>
</dbReference>
<dbReference type="InterPro" id="IPR014721">
    <property type="entry name" value="Ribsml_uS5_D2-typ_fold_subgr"/>
</dbReference>
<dbReference type="SUPFAM" id="SSF52540">
    <property type="entry name" value="P-loop containing nucleoside triphosphate hydrolases"/>
    <property type="match status" value="2"/>
</dbReference>
<comment type="similarity">
    <text evidence="12">Belongs to the IPP transferase family.</text>
</comment>
<comment type="similarity">
    <text evidence="3">Belongs to the DNA mismatch repair MutS family.</text>
</comment>
<dbReference type="PROSITE" id="PS51257">
    <property type="entry name" value="PROKAR_LIPOPROTEIN"/>
    <property type="match status" value="1"/>
</dbReference>
<dbReference type="InterPro" id="IPR000432">
    <property type="entry name" value="DNA_mismatch_repair_MutS_C"/>
</dbReference>
<dbReference type="SMART" id="SM00853">
    <property type="entry name" value="MutL_C"/>
    <property type="match status" value="1"/>
</dbReference>
<dbReference type="PANTHER" id="PTHR11361">
    <property type="entry name" value="DNA MISMATCH REPAIR PROTEIN MUTS FAMILY MEMBER"/>
    <property type="match status" value="1"/>
</dbReference>
<name>A0A8J4SD89_9STRA</name>
<dbReference type="GO" id="GO:0140664">
    <property type="term" value="F:ATP-dependent DNA damage sensor activity"/>
    <property type="evidence" value="ECO:0007669"/>
    <property type="project" value="InterPro"/>
</dbReference>
<dbReference type="SMART" id="SM00534">
    <property type="entry name" value="MUTSac"/>
    <property type="match status" value="1"/>
</dbReference>
<dbReference type="SMART" id="SM00533">
    <property type="entry name" value="MUTSd"/>
    <property type="match status" value="1"/>
</dbReference>
<evidence type="ECO:0000256" key="13">
    <source>
        <dbReference type="SAM" id="MobiDB-lite"/>
    </source>
</evidence>
<dbReference type="SMART" id="SM01340">
    <property type="entry name" value="DNA_mis_repair"/>
    <property type="match status" value="1"/>
</dbReference>
<dbReference type="GO" id="GO:0030983">
    <property type="term" value="F:mismatched DNA binding"/>
    <property type="evidence" value="ECO:0007669"/>
    <property type="project" value="InterPro"/>
</dbReference>
<evidence type="ECO:0000256" key="11">
    <source>
        <dbReference type="ARBA" id="ARBA00023204"/>
    </source>
</evidence>
<dbReference type="InterPro" id="IPR007536">
    <property type="entry name" value="16SrRNA_methylTrfase_J"/>
</dbReference>
<keyword evidence="8 12" id="KW-0067">ATP-binding</keyword>
<dbReference type="Proteomes" id="UP000702964">
    <property type="component" value="Unassembled WGS sequence"/>
</dbReference>
<comment type="cofactor">
    <cofactor evidence="1">
        <name>Mg(2+)</name>
        <dbReference type="ChEBI" id="CHEBI:18420"/>
    </cofactor>
</comment>
<dbReference type="InterPro" id="IPR018022">
    <property type="entry name" value="IPT"/>
</dbReference>
<dbReference type="HAMAP" id="MF_00149">
    <property type="entry name" value="DNA_mis_repair"/>
    <property type="match status" value="1"/>
</dbReference>
<dbReference type="PANTHER" id="PTHR11361:SF34">
    <property type="entry name" value="DNA MISMATCH REPAIR PROTEIN MSH1, MITOCHONDRIAL"/>
    <property type="match status" value="1"/>
</dbReference>
<dbReference type="Gene3D" id="3.30.230.10">
    <property type="match status" value="1"/>
</dbReference>
<accession>A0A8J4SD89</accession>